<proteinExistence type="predicted"/>
<reference evidence="2 3" key="1">
    <citation type="submission" date="2019-10" db="EMBL/GenBank/DDBJ databases">
        <title>Bacillus aerolatum sp. nov., isolated from bioaerosol of sport playgrounds.</title>
        <authorList>
            <person name="Chen P."/>
            <person name="Zhang G."/>
        </authorList>
    </citation>
    <scope>NUCLEOTIDE SEQUENCE [LARGE SCALE GENOMIC DNA]</scope>
    <source>
        <strain evidence="2 3">CX253</strain>
    </source>
</reference>
<accession>A0A6I1FFE0</accession>
<evidence type="ECO:0000259" key="1">
    <source>
        <dbReference type="Pfam" id="PF12229"/>
    </source>
</evidence>
<protein>
    <recommendedName>
        <fullName evidence="1">YoaR-like putative peptidoglycan binding domain-containing protein</fullName>
    </recommendedName>
</protein>
<dbReference type="InterPro" id="IPR022029">
    <property type="entry name" value="YoaR-like_PG-bd"/>
</dbReference>
<evidence type="ECO:0000313" key="3">
    <source>
        <dbReference type="Proteomes" id="UP000429595"/>
    </source>
</evidence>
<dbReference type="EMBL" id="WEIO01000016">
    <property type="protein sequence ID" value="KAB7704217.1"/>
    <property type="molecule type" value="Genomic_DNA"/>
</dbReference>
<name>A0A6I1FFE0_9BACI</name>
<evidence type="ECO:0000313" key="2">
    <source>
        <dbReference type="EMBL" id="KAB7704217.1"/>
    </source>
</evidence>
<dbReference type="Proteomes" id="UP000429595">
    <property type="component" value="Unassembled WGS sequence"/>
</dbReference>
<sequence>MKLAWIAGLLLFVQQVNLPDSLSINQQGQAIANINRADVLSPFPGTPLIDVDKYNHFIEKLEREIYQAPVNAAINNQGEIIPGKIGHKLDREAFSEQFLTYFFGRGSSKIEVPKLSIHPKVDSELLAHIRIQQIGQYVTHFNANNKERSHNIALAVKSINNHVVFPGETFSFNQIVGKRTADKGYLRAPVIVRGELSEGIGGGICQVSSTLYNAVDNAGAQIIERYSHSRNVPYVPPDRDATVSWYGPDFRFKNKYNQPILIQAKTSEGRVSITLYSSDVINYKSRKIPSASKRISN</sequence>
<dbReference type="InterPro" id="IPR007391">
    <property type="entry name" value="Vancomycin_resist_VanW"/>
</dbReference>
<dbReference type="AlphaFoldDB" id="A0A6I1FFE0"/>
<dbReference type="Pfam" id="PF04294">
    <property type="entry name" value="VanW"/>
    <property type="match status" value="1"/>
</dbReference>
<organism evidence="2 3">
    <name type="scientific">Bacillus aerolatus</name>
    <dbReference type="NCBI Taxonomy" id="2653354"/>
    <lineage>
        <taxon>Bacteria</taxon>
        <taxon>Bacillati</taxon>
        <taxon>Bacillota</taxon>
        <taxon>Bacilli</taxon>
        <taxon>Bacillales</taxon>
        <taxon>Bacillaceae</taxon>
        <taxon>Bacillus</taxon>
    </lineage>
</organism>
<dbReference type="RefSeq" id="WP_152154503.1">
    <property type="nucleotide sequence ID" value="NZ_WEIO01000016.1"/>
</dbReference>
<feature type="domain" description="YoaR-like putative peptidoglycan binding" evidence="1">
    <location>
        <begin position="42"/>
        <end position="99"/>
    </location>
</feature>
<dbReference type="PANTHER" id="PTHR35788:SF1">
    <property type="entry name" value="EXPORTED PROTEIN"/>
    <property type="match status" value="1"/>
</dbReference>
<keyword evidence="3" id="KW-1185">Reference proteome</keyword>
<dbReference type="InterPro" id="IPR052913">
    <property type="entry name" value="Glycopeptide_resist_protein"/>
</dbReference>
<dbReference type="PANTHER" id="PTHR35788">
    <property type="entry name" value="EXPORTED PROTEIN-RELATED"/>
    <property type="match status" value="1"/>
</dbReference>
<dbReference type="Pfam" id="PF12229">
    <property type="entry name" value="PG_binding_4"/>
    <property type="match status" value="1"/>
</dbReference>
<comment type="caution">
    <text evidence="2">The sequence shown here is derived from an EMBL/GenBank/DDBJ whole genome shotgun (WGS) entry which is preliminary data.</text>
</comment>
<gene>
    <name evidence="2" type="ORF">F9802_18145</name>
</gene>